<dbReference type="EMBL" id="CP054705">
    <property type="protein sequence ID" value="QQK74532.1"/>
    <property type="molecule type" value="Genomic_DNA"/>
</dbReference>
<dbReference type="Proteomes" id="UP000595823">
    <property type="component" value="Chromosome"/>
</dbReference>
<name>A0A7T6Z0P8_9BACI</name>
<keyword evidence="2" id="KW-1185">Reference proteome</keyword>
<evidence type="ECO:0000313" key="2">
    <source>
        <dbReference type="Proteomes" id="UP000595823"/>
    </source>
</evidence>
<dbReference type="AlphaFoldDB" id="A0A7T6Z0P8"/>
<organism evidence="1 2">
    <name type="scientific">Salicibibacter cibarius</name>
    <dbReference type="NCBI Taxonomy" id="2743000"/>
    <lineage>
        <taxon>Bacteria</taxon>
        <taxon>Bacillati</taxon>
        <taxon>Bacillota</taxon>
        <taxon>Bacilli</taxon>
        <taxon>Bacillales</taxon>
        <taxon>Bacillaceae</taxon>
        <taxon>Salicibibacter</taxon>
    </lineage>
</organism>
<dbReference type="RefSeq" id="WP_160141764.1">
    <property type="nucleotide sequence ID" value="NZ_CP054705.1"/>
</dbReference>
<proteinExistence type="predicted"/>
<gene>
    <name evidence="1" type="ORF">HUG15_02210</name>
</gene>
<protein>
    <submittedName>
        <fullName evidence="1">Uncharacterized protein</fullName>
    </submittedName>
</protein>
<accession>A0A7T6Z0P8</accession>
<dbReference type="KEGG" id="scia:HUG15_02210"/>
<evidence type="ECO:0000313" key="1">
    <source>
        <dbReference type="EMBL" id="QQK74532.1"/>
    </source>
</evidence>
<reference evidence="1 2" key="1">
    <citation type="submission" date="2020-06" db="EMBL/GenBank/DDBJ databases">
        <title>Genomic analysis of Salicibibacter sp. NKC5-3.</title>
        <authorList>
            <person name="Oh Y.J."/>
        </authorList>
    </citation>
    <scope>NUCLEOTIDE SEQUENCE [LARGE SCALE GENOMIC DNA]</scope>
    <source>
        <strain evidence="1 2">NKC5-3</strain>
    </source>
</reference>
<sequence length="53" mass="6352">MDHQYDNMEGESEIHTNVFYNDGEVRVQLEDVYGTVPELEKPRKRDAFDHRLQ</sequence>